<comment type="similarity">
    <text evidence="8">Belongs to the binding-protein-dependent transport system permease family.</text>
</comment>
<dbReference type="InterPro" id="IPR010065">
    <property type="entry name" value="AA_ABC_transptr_permease_3TM"/>
</dbReference>
<sequence>MELNYDFMVQTFPAILKGIPVTLEITLVSLLVAAPVSFFMALIRIYQVNILRQLVRVYVSFIRGTPMVLQILVVYSLLPSLLNYLIKSLGWAFNVFEIDPAWYAYVVFTLNTIALLSEVFRSALLSVNEGQIEAGLSVGMTLPQVYRRIIIPQAMVAALPNLCNLAVNLIKNTSLAFLMTVKDITATGKIAASYGYNYIEAYVDVFVVYLILCTLVQLLFSFAEKQVGAFRQLKYN</sequence>
<comment type="subcellular location">
    <subcellularLocation>
        <location evidence="1 8">Cell membrane</location>
        <topology evidence="1 8">Multi-pass membrane protein</topology>
    </subcellularLocation>
</comment>
<dbReference type="RefSeq" id="WP_091751310.1">
    <property type="nucleotide sequence ID" value="NZ_FODY01000031.1"/>
</dbReference>
<dbReference type="InterPro" id="IPR035906">
    <property type="entry name" value="MetI-like_sf"/>
</dbReference>
<dbReference type="AlphaFoldDB" id="A0A1H8XXU7"/>
<dbReference type="CDD" id="cd06261">
    <property type="entry name" value="TM_PBP2"/>
    <property type="match status" value="1"/>
</dbReference>
<keyword evidence="11" id="KW-1185">Reference proteome</keyword>
<evidence type="ECO:0000313" key="11">
    <source>
        <dbReference type="Proteomes" id="UP000198847"/>
    </source>
</evidence>
<proteinExistence type="inferred from homology"/>
<dbReference type="GO" id="GO:0043190">
    <property type="term" value="C:ATP-binding cassette (ABC) transporter complex"/>
    <property type="evidence" value="ECO:0007669"/>
    <property type="project" value="InterPro"/>
</dbReference>
<feature type="domain" description="ABC transmembrane type-1" evidence="9">
    <location>
        <begin position="19"/>
        <end position="220"/>
    </location>
</feature>
<feature type="transmembrane region" description="Helical" evidence="8">
    <location>
        <begin position="149"/>
        <end position="170"/>
    </location>
</feature>
<evidence type="ECO:0000256" key="8">
    <source>
        <dbReference type="RuleBase" id="RU363032"/>
    </source>
</evidence>
<feature type="transmembrane region" description="Helical" evidence="8">
    <location>
        <begin position="25"/>
        <end position="46"/>
    </location>
</feature>
<dbReference type="NCBIfam" id="TIGR01726">
    <property type="entry name" value="HEQRo_perm_3TM"/>
    <property type="match status" value="1"/>
</dbReference>
<organism evidence="10 11">
    <name type="scientific">Propionispora vibrioides</name>
    <dbReference type="NCBI Taxonomy" id="112903"/>
    <lineage>
        <taxon>Bacteria</taxon>
        <taxon>Bacillati</taxon>
        <taxon>Bacillota</taxon>
        <taxon>Negativicutes</taxon>
        <taxon>Selenomonadales</taxon>
        <taxon>Sporomusaceae</taxon>
        <taxon>Propionispora</taxon>
    </lineage>
</organism>
<protein>
    <submittedName>
        <fullName evidence="10">L-cystine transport system permease protein</fullName>
    </submittedName>
</protein>
<dbReference type="InterPro" id="IPR043429">
    <property type="entry name" value="ArtM/GltK/GlnP/TcyL/YhdX-like"/>
</dbReference>
<keyword evidence="7 8" id="KW-0472">Membrane</keyword>
<feature type="transmembrane region" description="Helical" evidence="8">
    <location>
        <begin position="67"/>
        <end position="86"/>
    </location>
</feature>
<dbReference type="PROSITE" id="PS50928">
    <property type="entry name" value="ABC_TM1"/>
    <property type="match status" value="1"/>
</dbReference>
<dbReference type="OrthoDB" id="9805999at2"/>
<keyword evidence="6 8" id="KW-1133">Transmembrane helix</keyword>
<keyword evidence="3" id="KW-1003">Cell membrane</keyword>
<name>A0A1H8XXU7_9FIRM</name>
<evidence type="ECO:0000256" key="5">
    <source>
        <dbReference type="ARBA" id="ARBA00022970"/>
    </source>
</evidence>
<feature type="transmembrane region" description="Helical" evidence="8">
    <location>
        <begin position="101"/>
        <end position="120"/>
    </location>
</feature>
<dbReference type="InterPro" id="IPR000515">
    <property type="entry name" value="MetI-like"/>
</dbReference>
<evidence type="ECO:0000256" key="4">
    <source>
        <dbReference type="ARBA" id="ARBA00022692"/>
    </source>
</evidence>
<dbReference type="GO" id="GO:0006865">
    <property type="term" value="P:amino acid transport"/>
    <property type="evidence" value="ECO:0007669"/>
    <property type="project" value="UniProtKB-KW"/>
</dbReference>
<reference evidence="10 11" key="1">
    <citation type="submission" date="2016-10" db="EMBL/GenBank/DDBJ databases">
        <authorList>
            <person name="de Groot N.N."/>
        </authorList>
    </citation>
    <scope>NUCLEOTIDE SEQUENCE [LARGE SCALE GENOMIC DNA]</scope>
    <source>
        <strain evidence="10 11">DSM 13305</strain>
    </source>
</reference>
<evidence type="ECO:0000256" key="7">
    <source>
        <dbReference type="ARBA" id="ARBA00023136"/>
    </source>
</evidence>
<dbReference type="GO" id="GO:0022857">
    <property type="term" value="F:transmembrane transporter activity"/>
    <property type="evidence" value="ECO:0007669"/>
    <property type="project" value="InterPro"/>
</dbReference>
<dbReference type="Gene3D" id="1.10.3720.10">
    <property type="entry name" value="MetI-like"/>
    <property type="match status" value="1"/>
</dbReference>
<evidence type="ECO:0000256" key="2">
    <source>
        <dbReference type="ARBA" id="ARBA00022448"/>
    </source>
</evidence>
<dbReference type="Proteomes" id="UP000198847">
    <property type="component" value="Unassembled WGS sequence"/>
</dbReference>
<dbReference type="STRING" id="112903.SAMN04490178_13145"/>
<keyword evidence="5" id="KW-0029">Amino-acid transport</keyword>
<keyword evidence="2 8" id="KW-0813">Transport</keyword>
<evidence type="ECO:0000259" key="9">
    <source>
        <dbReference type="PROSITE" id="PS50928"/>
    </source>
</evidence>
<gene>
    <name evidence="10" type="ORF">SAMN04490178_13145</name>
</gene>
<accession>A0A1H8XXU7</accession>
<dbReference type="SUPFAM" id="SSF161098">
    <property type="entry name" value="MetI-like"/>
    <property type="match status" value="1"/>
</dbReference>
<dbReference type="Pfam" id="PF00528">
    <property type="entry name" value="BPD_transp_1"/>
    <property type="match status" value="1"/>
</dbReference>
<evidence type="ECO:0000313" key="10">
    <source>
        <dbReference type="EMBL" id="SEP44128.1"/>
    </source>
</evidence>
<dbReference type="PANTHER" id="PTHR30614:SF0">
    <property type="entry name" value="L-CYSTINE TRANSPORT SYSTEM PERMEASE PROTEIN TCYL"/>
    <property type="match status" value="1"/>
</dbReference>
<evidence type="ECO:0000256" key="6">
    <source>
        <dbReference type="ARBA" id="ARBA00022989"/>
    </source>
</evidence>
<evidence type="ECO:0000256" key="1">
    <source>
        <dbReference type="ARBA" id="ARBA00004651"/>
    </source>
</evidence>
<dbReference type="EMBL" id="FODY01000031">
    <property type="protein sequence ID" value="SEP44128.1"/>
    <property type="molecule type" value="Genomic_DNA"/>
</dbReference>
<feature type="transmembrane region" description="Helical" evidence="8">
    <location>
        <begin position="201"/>
        <end position="223"/>
    </location>
</feature>
<dbReference type="PANTHER" id="PTHR30614">
    <property type="entry name" value="MEMBRANE COMPONENT OF AMINO ACID ABC TRANSPORTER"/>
    <property type="match status" value="1"/>
</dbReference>
<keyword evidence="4 8" id="KW-0812">Transmembrane</keyword>
<evidence type="ECO:0000256" key="3">
    <source>
        <dbReference type="ARBA" id="ARBA00022475"/>
    </source>
</evidence>